<dbReference type="AlphaFoldDB" id="A0A2U3PUT3"/>
<evidence type="ECO:0000256" key="2">
    <source>
        <dbReference type="ARBA" id="ARBA00023033"/>
    </source>
</evidence>
<gene>
    <name evidence="4" type="ORF">BRAD3257_1778</name>
</gene>
<feature type="domain" description="Luciferase-like" evidence="3">
    <location>
        <begin position="36"/>
        <end position="341"/>
    </location>
</feature>
<dbReference type="GO" id="GO:0016705">
    <property type="term" value="F:oxidoreductase activity, acting on paired donors, with incorporation or reduction of molecular oxygen"/>
    <property type="evidence" value="ECO:0007669"/>
    <property type="project" value="InterPro"/>
</dbReference>
<dbReference type="GO" id="GO:0004497">
    <property type="term" value="F:monooxygenase activity"/>
    <property type="evidence" value="ECO:0007669"/>
    <property type="project" value="UniProtKB-KW"/>
</dbReference>
<organism evidence="4 5">
    <name type="scientific">Bradyrhizobium vignae</name>
    <dbReference type="NCBI Taxonomy" id="1549949"/>
    <lineage>
        <taxon>Bacteria</taxon>
        <taxon>Pseudomonadati</taxon>
        <taxon>Pseudomonadota</taxon>
        <taxon>Alphaproteobacteria</taxon>
        <taxon>Hyphomicrobiales</taxon>
        <taxon>Nitrobacteraceae</taxon>
        <taxon>Bradyrhizobium</taxon>
    </lineage>
</organism>
<dbReference type="KEGG" id="bvz:BRAD3257_1778"/>
<dbReference type="PANTHER" id="PTHR30137:SF8">
    <property type="entry name" value="BLR5498 PROTEIN"/>
    <property type="match status" value="1"/>
</dbReference>
<name>A0A2U3PUT3_9BRAD</name>
<proteinExistence type="predicted"/>
<sequence>MKFVLFHLMPYRALDFVAAKQYRSAWTALPNSLYDPVKGAEDYASYMEQLVSGEKLGFDIIAVNEHHQTAYGLMPAPNLIASALIQQTKKVRIGVFGRALPLVNNPVNIAEEFAMLDNLSKGRLVVGFVRGIGAEYHSSGVNPAFSHERFHEAHDLIVRAWRETGPFAFEGEHFSIRYTNLWPRPYQNPHPQIWIPSQGSAETIHWAAAPERKYPFVVTFSTAEAVEKYLNVYRSEAQQFGYEASSNQLGWAAPIYVADTDERAQEEAREPLERLFNDYLPMPWEMLIPPGYSSIASTKALAKVRTGLGIQRQTLDQLIAKGTVVVGSPQTVRNRLEQMRDRTGLGNMVCLLQFGTLSDELTQRNIERFACDVMPYLQDPKSSVA</sequence>
<dbReference type="GO" id="GO:0005829">
    <property type="term" value="C:cytosol"/>
    <property type="evidence" value="ECO:0007669"/>
    <property type="project" value="TreeGrafter"/>
</dbReference>
<keyword evidence="1" id="KW-0560">Oxidoreductase</keyword>
<dbReference type="PANTHER" id="PTHR30137">
    <property type="entry name" value="LUCIFERASE-LIKE MONOOXYGENASE"/>
    <property type="match status" value="1"/>
</dbReference>
<dbReference type="Proteomes" id="UP000246085">
    <property type="component" value="Chromosome BRAD3257"/>
</dbReference>
<keyword evidence="2" id="KW-0503">Monooxygenase</keyword>
<dbReference type="InterPro" id="IPR036661">
    <property type="entry name" value="Luciferase-like_sf"/>
</dbReference>
<accession>A0A2U3PUT3</accession>
<dbReference type="EMBL" id="LS398110">
    <property type="protein sequence ID" value="SPP92894.1"/>
    <property type="molecule type" value="Genomic_DNA"/>
</dbReference>
<evidence type="ECO:0000313" key="4">
    <source>
        <dbReference type="EMBL" id="SPP92894.1"/>
    </source>
</evidence>
<dbReference type="InterPro" id="IPR011251">
    <property type="entry name" value="Luciferase-like_dom"/>
</dbReference>
<reference evidence="4 5" key="1">
    <citation type="submission" date="2018-03" db="EMBL/GenBank/DDBJ databases">
        <authorList>
            <person name="Gully D."/>
        </authorList>
    </citation>
    <scope>NUCLEOTIDE SEQUENCE [LARGE SCALE GENOMIC DNA]</scope>
    <source>
        <strain evidence="4">ORS3257</strain>
    </source>
</reference>
<dbReference type="Gene3D" id="3.20.20.30">
    <property type="entry name" value="Luciferase-like domain"/>
    <property type="match status" value="1"/>
</dbReference>
<dbReference type="InterPro" id="IPR050766">
    <property type="entry name" value="Bact_Lucif_Oxidored"/>
</dbReference>
<evidence type="ECO:0000259" key="3">
    <source>
        <dbReference type="Pfam" id="PF00296"/>
    </source>
</evidence>
<protein>
    <submittedName>
        <fullName evidence="4">Flavin-dependent oxidoreductase</fullName>
    </submittedName>
</protein>
<dbReference type="SUPFAM" id="SSF51679">
    <property type="entry name" value="Bacterial luciferase-like"/>
    <property type="match status" value="1"/>
</dbReference>
<evidence type="ECO:0000313" key="5">
    <source>
        <dbReference type="Proteomes" id="UP000246085"/>
    </source>
</evidence>
<dbReference type="Pfam" id="PF00296">
    <property type="entry name" value="Bac_luciferase"/>
    <property type="match status" value="1"/>
</dbReference>
<evidence type="ECO:0000256" key="1">
    <source>
        <dbReference type="ARBA" id="ARBA00023002"/>
    </source>
</evidence>
<dbReference type="RefSeq" id="WP_122401418.1">
    <property type="nucleotide sequence ID" value="NZ_LS398110.1"/>
</dbReference>